<proteinExistence type="predicted"/>
<dbReference type="Proteomes" id="UP000034932">
    <property type="component" value="Unassembled WGS sequence"/>
</dbReference>
<protein>
    <submittedName>
        <fullName evidence="1">Uncharacterized protein</fullName>
    </submittedName>
</protein>
<reference evidence="1 2" key="1">
    <citation type="journal article" date="2015" name="Nature">
        <title>rRNA introns, odd ribosomes, and small enigmatic genomes across a large radiation of phyla.</title>
        <authorList>
            <person name="Brown C.T."/>
            <person name="Hug L.A."/>
            <person name="Thomas B.C."/>
            <person name="Sharon I."/>
            <person name="Castelle C.J."/>
            <person name="Singh A."/>
            <person name="Wilkins M.J."/>
            <person name="Williams K.H."/>
            <person name="Banfield J.F."/>
        </authorList>
    </citation>
    <scope>NUCLEOTIDE SEQUENCE [LARGE SCALE GENOMIC DNA]</scope>
</reference>
<accession>A0A0G0LQQ7</accession>
<dbReference type="STRING" id="1618573.UT19_C0003G0018"/>
<comment type="caution">
    <text evidence="1">The sequence shown here is derived from an EMBL/GenBank/DDBJ whole genome shotgun (WGS) entry which is preliminary data.</text>
</comment>
<evidence type="ECO:0000313" key="1">
    <source>
        <dbReference type="EMBL" id="KKQ94213.1"/>
    </source>
</evidence>
<sequence>MKKALLSLFTIGVIGLVVVAVTQSFFSDTETSTGNVLTAGAIDLKIDSECTYNGERSEQCGTWGPVDLTNEKFFNFFDLKPGDYGENTISLDLSSNPAHACVIVENMQDDDLGLTEPESEDGDVSDGPFYGELSSELRFFTWADNGPEQNSCDNVWQEGELPLFSNAEGPASDVLDGRSYYLGKLDPGKSCIGVYWCYGTMAVGPGNALSCNGAPVNNVSQTDALTADIRFYVEQYRNNPNFVCPLPEKRLVLENKIPDVWTVIEDNRSATLTWAGDGPTFDFSSTLIAQGLEANTKYSLIYYADPWEGDNPGAFLGTGISNGSGDLTIAGNVNLGFDLPHPSDANYPTGAKIWLVLASDYNSGLELTGPMTGWQPTRYLFETKLIRYDDTDAP</sequence>
<name>A0A0G0LQQ7_9BACT</name>
<dbReference type="AlphaFoldDB" id="A0A0G0LQQ7"/>
<gene>
    <name evidence="1" type="ORF">UT19_C0003G0018</name>
</gene>
<evidence type="ECO:0000313" key="2">
    <source>
        <dbReference type="Proteomes" id="UP000034932"/>
    </source>
</evidence>
<organism evidence="1 2">
    <name type="scientific">Candidatus Woesebacteria bacterium GW2011_GWB1_39_10b</name>
    <dbReference type="NCBI Taxonomy" id="1618573"/>
    <lineage>
        <taxon>Bacteria</taxon>
        <taxon>Candidatus Woeseibacteriota</taxon>
    </lineage>
</organism>
<dbReference type="EMBL" id="LBVW01000003">
    <property type="protein sequence ID" value="KKQ94213.1"/>
    <property type="molecule type" value="Genomic_DNA"/>
</dbReference>